<accession>A0A367JNU6</accession>
<dbReference type="Pfam" id="PF00649">
    <property type="entry name" value="Copper-fist"/>
    <property type="match status" value="1"/>
</dbReference>
<evidence type="ECO:0000256" key="2">
    <source>
        <dbReference type="ARBA" id="ARBA00022723"/>
    </source>
</evidence>
<evidence type="ECO:0000256" key="4">
    <source>
        <dbReference type="ARBA" id="ARBA00023008"/>
    </source>
</evidence>
<dbReference type="PRINTS" id="PR00617">
    <property type="entry name" value="COPPERFIST"/>
</dbReference>
<dbReference type="Gene3D" id="3.90.430.10">
    <property type="entry name" value="Copper fist DNA-binding domain"/>
    <property type="match status" value="1"/>
</dbReference>
<dbReference type="PANTHER" id="PTHR28088:SF5">
    <property type="entry name" value="TRANSCRIPTIONAL ACTIVATOR HAA1-RELATED"/>
    <property type="match status" value="1"/>
</dbReference>
<dbReference type="InterPro" id="IPR036395">
    <property type="entry name" value="Cu_fist_DNA-bd_dom_sf"/>
</dbReference>
<organism evidence="9 10">
    <name type="scientific">Rhizopus azygosporus</name>
    <name type="common">Rhizopus microsporus var. azygosporus</name>
    <dbReference type="NCBI Taxonomy" id="86630"/>
    <lineage>
        <taxon>Eukaryota</taxon>
        <taxon>Fungi</taxon>
        <taxon>Fungi incertae sedis</taxon>
        <taxon>Mucoromycota</taxon>
        <taxon>Mucoromycotina</taxon>
        <taxon>Mucoromycetes</taxon>
        <taxon>Mucorales</taxon>
        <taxon>Mucorineae</taxon>
        <taxon>Rhizopodaceae</taxon>
        <taxon>Rhizopus</taxon>
    </lineage>
</organism>
<dbReference type="SMART" id="SM01090">
    <property type="entry name" value="Copper-fist"/>
    <property type="match status" value="1"/>
</dbReference>
<comment type="subcellular location">
    <subcellularLocation>
        <location evidence="1">Nucleus</location>
    </subcellularLocation>
</comment>
<protein>
    <recommendedName>
        <fullName evidence="8">Copper-fist domain-containing protein</fullName>
    </recommendedName>
</protein>
<dbReference type="InterPro" id="IPR051763">
    <property type="entry name" value="Copper_Homeo_Regul"/>
</dbReference>
<evidence type="ECO:0000256" key="5">
    <source>
        <dbReference type="ARBA" id="ARBA00023015"/>
    </source>
</evidence>
<dbReference type="GO" id="GO:0005507">
    <property type="term" value="F:copper ion binding"/>
    <property type="evidence" value="ECO:0007669"/>
    <property type="project" value="InterPro"/>
</dbReference>
<dbReference type="InterPro" id="IPR001083">
    <property type="entry name" value="Cu_fist_DNA-bd_dom"/>
</dbReference>
<keyword evidence="3" id="KW-0862">Zinc</keyword>
<keyword evidence="10" id="KW-1185">Reference proteome</keyword>
<evidence type="ECO:0000256" key="1">
    <source>
        <dbReference type="ARBA" id="ARBA00004123"/>
    </source>
</evidence>
<dbReference type="GO" id="GO:0000981">
    <property type="term" value="F:DNA-binding transcription factor activity, RNA polymerase II-specific"/>
    <property type="evidence" value="ECO:0007669"/>
    <property type="project" value="TreeGrafter"/>
</dbReference>
<keyword evidence="2" id="KW-0479">Metal-binding</keyword>
<evidence type="ECO:0000313" key="10">
    <source>
        <dbReference type="Proteomes" id="UP000252139"/>
    </source>
</evidence>
<keyword evidence="4" id="KW-0186">Copper</keyword>
<keyword evidence="6" id="KW-0804">Transcription</keyword>
<keyword evidence="7" id="KW-0539">Nucleus</keyword>
<gene>
    <name evidence="9" type="ORF">CU097_011986</name>
</gene>
<dbReference type="GO" id="GO:0006879">
    <property type="term" value="P:intracellular iron ion homeostasis"/>
    <property type="evidence" value="ECO:0007669"/>
    <property type="project" value="TreeGrafter"/>
</dbReference>
<dbReference type="STRING" id="86630.A0A367JNU6"/>
<evidence type="ECO:0000313" key="9">
    <source>
        <dbReference type="EMBL" id="RCH91614.1"/>
    </source>
</evidence>
<dbReference type="Proteomes" id="UP000252139">
    <property type="component" value="Unassembled WGS sequence"/>
</dbReference>
<dbReference type="PROSITE" id="PS50073">
    <property type="entry name" value="COPPER_FIST_2"/>
    <property type="match status" value="1"/>
</dbReference>
<dbReference type="EMBL" id="PJQL01000945">
    <property type="protein sequence ID" value="RCH91614.1"/>
    <property type="molecule type" value="Genomic_DNA"/>
</dbReference>
<dbReference type="GO" id="GO:0005634">
    <property type="term" value="C:nucleus"/>
    <property type="evidence" value="ECO:0007669"/>
    <property type="project" value="UniProtKB-SubCell"/>
</dbReference>
<dbReference type="OrthoDB" id="5600085at2759"/>
<dbReference type="GO" id="GO:0045944">
    <property type="term" value="P:positive regulation of transcription by RNA polymerase II"/>
    <property type="evidence" value="ECO:0007669"/>
    <property type="project" value="TreeGrafter"/>
</dbReference>
<dbReference type="GO" id="GO:0000978">
    <property type="term" value="F:RNA polymerase II cis-regulatory region sequence-specific DNA binding"/>
    <property type="evidence" value="ECO:0007669"/>
    <property type="project" value="TreeGrafter"/>
</dbReference>
<name>A0A367JNU6_RHIAZ</name>
<keyword evidence="5" id="KW-0805">Transcription regulation</keyword>
<proteinExistence type="predicted"/>
<dbReference type="AlphaFoldDB" id="A0A367JNU6"/>
<dbReference type="SMART" id="SM00412">
    <property type="entry name" value="Cu_FIST"/>
    <property type="match status" value="1"/>
</dbReference>
<comment type="caution">
    <text evidence="9">The sequence shown here is derived from an EMBL/GenBank/DDBJ whole genome shotgun (WGS) entry which is preliminary data.</text>
</comment>
<reference evidence="9 10" key="1">
    <citation type="journal article" date="2018" name="G3 (Bethesda)">
        <title>Phylogenetic and Phylogenomic Definition of Rhizopus Species.</title>
        <authorList>
            <person name="Gryganskyi A.P."/>
            <person name="Golan J."/>
            <person name="Dolatabadi S."/>
            <person name="Mondo S."/>
            <person name="Robb S."/>
            <person name="Idnurm A."/>
            <person name="Muszewska A."/>
            <person name="Steczkiewicz K."/>
            <person name="Masonjones S."/>
            <person name="Liao H.L."/>
            <person name="Gajdeczka M.T."/>
            <person name="Anike F."/>
            <person name="Vuek A."/>
            <person name="Anishchenko I.M."/>
            <person name="Voigt K."/>
            <person name="de Hoog G.S."/>
            <person name="Smith M.E."/>
            <person name="Heitman J."/>
            <person name="Vilgalys R."/>
            <person name="Stajich J.E."/>
        </authorList>
    </citation>
    <scope>NUCLEOTIDE SEQUENCE [LARGE SCALE GENOMIC DNA]</scope>
    <source>
        <strain evidence="9 10">CBS 357.93</strain>
    </source>
</reference>
<dbReference type="FunFam" id="3.90.430.10:FF:000001">
    <property type="entry name" value="Copper fist DNA-binding protein"/>
    <property type="match status" value="1"/>
</dbReference>
<dbReference type="GO" id="GO:0006878">
    <property type="term" value="P:intracellular copper ion homeostasis"/>
    <property type="evidence" value="ECO:0007669"/>
    <property type="project" value="TreeGrafter"/>
</dbReference>
<evidence type="ECO:0000256" key="6">
    <source>
        <dbReference type="ARBA" id="ARBA00023163"/>
    </source>
</evidence>
<evidence type="ECO:0000256" key="7">
    <source>
        <dbReference type="ARBA" id="ARBA00023242"/>
    </source>
</evidence>
<dbReference type="PANTHER" id="PTHR28088">
    <property type="entry name" value="TRANSCRIPTIONAL ACTIVATOR HAA1-RELATED"/>
    <property type="match status" value="1"/>
</dbReference>
<evidence type="ECO:0000256" key="3">
    <source>
        <dbReference type="ARBA" id="ARBA00022833"/>
    </source>
</evidence>
<feature type="domain" description="Copper-fist" evidence="8">
    <location>
        <begin position="1"/>
        <end position="39"/>
    </location>
</feature>
<sequence>MLINGIKFACNTCVKGHRSSTCKHFERPLIEIRKKGRPVSQCVYCRDLRKTKQIHAKCNCIRKNKSLCWPGLSYTDIVNHTIKKNHGNHSNAKECACSEKQQEQEQEQEQQQHQQQQHQQYQQLAIEEHIKEPPINRLCGSMIPHQCTTSIPLTKGESVVMTMTPLHTSAMPVTRIVTCYCGEACICPGCFVHPDNYLQLAQLPSTIDQLYQQQQQQSFCFI</sequence>
<dbReference type="SUPFAM" id="SSF57879">
    <property type="entry name" value="Zinc domain conserved in yeast copper-regulated transcription factors"/>
    <property type="match status" value="1"/>
</dbReference>
<evidence type="ECO:0000259" key="8">
    <source>
        <dbReference type="PROSITE" id="PS50073"/>
    </source>
</evidence>